<dbReference type="GO" id="GO:0005524">
    <property type="term" value="F:ATP binding"/>
    <property type="evidence" value="ECO:0007669"/>
    <property type="project" value="UniProtKB-KW"/>
</dbReference>
<evidence type="ECO:0000256" key="2">
    <source>
        <dbReference type="ARBA" id="ARBA00022741"/>
    </source>
</evidence>
<dbReference type="AlphaFoldDB" id="A0A7R9QNF5"/>
<keyword evidence="2 5" id="KW-0547">Nucleotide-binding</keyword>
<proteinExistence type="inferred from homology"/>
<dbReference type="InterPro" id="IPR020058">
    <property type="entry name" value="Glu/Gln-tRNA-synth_Ib_cat-dom"/>
</dbReference>
<dbReference type="PANTHER" id="PTHR43311:SF2">
    <property type="entry name" value="GLUTAMATE--TRNA LIGASE, MITOCHONDRIAL-RELATED"/>
    <property type="match status" value="1"/>
</dbReference>
<dbReference type="EMBL" id="CAJPIZ010056976">
    <property type="protein sequence ID" value="CAG2123353.1"/>
    <property type="molecule type" value="Genomic_DNA"/>
</dbReference>
<evidence type="ECO:0000256" key="5">
    <source>
        <dbReference type="RuleBase" id="RU363037"/>
    </source>
</evidence>
<evidence type="ECO:0000259" key="6">
    <source>
        <dbReference type="Pfam" id="PF00749"/>
    </source>
</evidence>
<dbReference type="InterPro" id="IPR014729">
    <property type="entry name" value="Rossmann-like_a/b/a_fold"/>
</dbReference>
<keyword evidence="4 5" id="KW-0030">Aminoacyl-tRNA synthetase</keyword>
<dbReference type="SUPFAM" id="SSF52374">
    <property type="entry name" value="Nucleotidylyl transferase"/>
    <property type="match status" value="1"/>
</dbReference>
<keyword evidence="1 5" id="KW-0436">Ligase</keyword>
<dbReference type="Proteomes" id="UP000759131">
    <property type="component" value="Unassembled WGS sequence"/>
</dbReference>
<name>A0A7R9QNF5_9ACAR</name>
<dbReference type="PROSITE" id="PS00178">
    <property type="entry name" value="AA_TRNA_LIGASE_I"/>
    <property type="match status" value="1"/>
</dbReference>
<reference evidence="7" key="1">
    <citation type="submission" date="2020-11" db="EMBL/GenBank/DDBJ databases">
        <authorList>
            <person name="Tran Van P."/>
        </authorList>
    </citation>
    <scope>NUCLEOTIDE SEQUENCE</scope>
</reference>
<evidence type="ECO:0000313" key="7">
    <source>
        <dbReference type="EMBL" id="CAD7651320.1"/>
    </source>
</evidence>
<gene>
    <name evidence="7" type="ORF">OSB1V03_LOCUS23298</name>
</gene>
<evidence type="ECO:0000256" key="3">
    <source>
        <dbReference type="ARBA" id="ARBA00022840"/>
    </source>
</evidence>
<dbReference type="PANTHER" id="PTHR43311">
    <property type="entry name" value="GLUTAMATE--TRNA LIGASE"/>
    <property type="match status" value="1"/>
</dbReference>
<protein>
    <recommendedName>
        <fullName evidence="6">Glutamyl/glutaminyl-tRNA synthetase class Ib catalytic domain-containing protein</fullName>
    </recommendedName>
</protein>
<keyword evidence="8" id="KW-1185">Reference proteome</keyword>
<dbReference type="GO" id="GO:0004818">
    <property type="term" value="F:glutamate-tRNA ligase activity"/>
    <property type="evidence" value="ECO:0007669"/>
    <property type="project" value="TreeGrafter"/>
</dbReference>
<keyword evidence="3 5" id="KW-0067">ATP-binding</keyword>
<feature type="domain" description="Glutamyl/glutaminyl-tRNA synthetase class Ib catalytic" evidence="6">
    <location>
        <begin position="30"/>
        <end position="106"/>
    </location>
</feature>
<dbReference type="EMBL" id="OC911551">
    <property type="protein sequence ID" value="CAD7651320.1"/>
    <property type="molecule type" value="Genomic_DNA"/>
</dbReference>
<dbReference type="InterPro" id="IPR000924">
    <property type="entry name" value="Glu/Gln-tRNA-synth"/>
</dbReference>
<dbReference type="PRINTS" id="PR00987">
    <property type="entry name" value="TRNASYNTHGLU"/>
</dbReference>
<accession>A0A7R9QNF5</accession>
<sequence>MSVYRLRSSVLVTKHLRQCLSLSSRLKSSKVRVRFGPSPTGFIHLGGLRTAFYNYLFAKQLNGAFILRIEDTDQERVVPGSQQNLEDMLNWTGLTPDEGPTVGGQYGPYIQVCHSNDGRYEVI</sequence>
<keyword evidence="5" id="KW-0648">Protein biosynthesis</keyword>
<dbReference type="Gene3D" id="3.40.50.620">
    <property type="entry name" value="HUPs"/>
    <property type="match status" value="1"/>
</dbReference>
<dbReference type="GO" id="GO:0006424">
    <property type="term" value="P:glutamyl-tRNA aminoacylation"/>
    <property type="evidence" value="ECO:0007669"/>
    <property type="project" value="TreeGrafter"/>
</dbReference>
<dbReference type="InterPro" id="IPR001412">
    <property type="entry name" value="aa-tRNA-synth_I_CS"/>
</dbReference>
<dbReference type="GO" id="GO:0005739">
    <property type="term" value="C:mitochondrion"/>
    <property type="evidence" value="ECO:0007669"/>
    <property type="project" value="TreeGrafter"/>
</dbReference>
<dbReference type="OrthoDB" id="428822at2759"/>
<evidence type="ECO:0000256" key="4">
    <source>
        <dbReference type="ARBA" id="ARBA00023146"/>
    </source>
</evidence>
<dbReference type="InterPro" id="IPR049940">
    <property type="entry name" value="GluQ/Sye"/>
</dbReference>
<evidence type="ECO:0000256" key="1">
    <source>
        <dbReference type="ARBA" id="ARBA00022598"/>
    </source>
</evidence>
<organism evidence="7">
    <name type="scientific">Medioppia subpectinata</name>
    <dbReference type="NCBI Taxonomy" id="1979941"/>
    <lineage>
        <taxon>Eukaryota</taxon>
        <taxon>Metazoa</taxon>
        <taxon>Ecdysozoa</taxon>
        <taxon>Arthropoda</taxon>
        <taxon>Chelicerata</taxon>
        <taxon>Arachnida</taxon>
        <taxon>Acari</taxon>
        <taxon>Acariformes</taxon>
        <taxon>Sarcoptiformes</taxon>
        <taxon>Oribatida</taxon>
        <taxon>Brachypylina</taxon>
        <taxon>Oppioidea</taxon>
        <taxon>Oppiidae</taxon>
        <taxon>Medioppia</taxon>
    </lineage>
</organism>
<dbReference type="Pfam" id="PF00749">
    <property type="entry name" value="tRNA-synt_1c"/>
    <property type="match status" value="1"/>
</dbReference>
<evidence type="ECO:0000313" key="8">
    <source>
        <dbReference type="Proteomes" id="UP000759131"/>
    </source>
</evidence>
<comment type="similarity">
    <text evidence="5">Belongs to the class-I aminoacyl-tRNA synthetase family.</text>
</comment>